<dbReference type="InterPro" id="IPR000843">
    <property type="entry name" value="HTH_LacI"/>
</dbReference>
<dbReference type="InterPro" id="IPR001761">
    <property type="entry name" value="Peripla_BP/Lac1_sug-bd_dom"/>
</dbReference>
<keyword evidence="2" id="KW-1185">Reference proteome</keyword>
<dbReference type="Pfam" id="PF00356">
    <property type="entry name" value="LacI"/>
    <property type="match status" value="1"/>
</dbReference>
<dbReference type="SUPFAM" id="SSF53822">
    <property type="entry name" value="Periplasmic binding protein-like I"/>
    <property type="match status" value="1"/>
</dbReference>
<protein>
    <submittedName>
        <fullName evidence="1">Uncharacterized protein</fullName>
    </submittedName>
</protein>
<proteinExistence type="predicted"/>
<dbReference type="Gene3D" id="3.40.50.2300">
    <property type="match status" value="2"/>
</dbReference>
<dbReference type="InterPro" id="IPR028082">
    <property type="entry name" value="Peripla_BP_I"/>
</dbReference>
<dbReference type="PANTHER" id="PTHR30146">
    <property type="entry name" value="LACI-RELATED TRANSCRIPTIONAL REPRESSOR"/>
    <property type="match status" value="1"/>
</dbReference>
<evidence type="ECO:0000313" key="1">
    <source>
        <dbReference type="EMBL" id="RSU04263.1"/>
    </source>
</evidence>
<reference evidence="1 2" key="1">
    <citation type="submission" date="2017-05" db="EMBL/GenBank/DDBJ databases">
        <title>Vagococcus spp. assemblies.</title>
        <authorList>
            <person name="Gulvik C.A."/>
        </authorList>
    </citation>
    <scope>NUCLEOTIDE SEQUENCE [LARGE SCALE GENOMIC DNA]</scope>
    <source>
        <strain evidence="1 2">NCFB 2497</strain>
    </source>
</reference>
<dbReference type="RefSeq" id="WP_114288516.1">
    <property type="nucleotide sequence ID" value="NZ_CP081461.1"/>
</dbReference>
<dbReference type="OrthoDB" id="9798934at2"/>
<dbReference type="Gene3D" id="1.10.260.40">
    <property type="entry name" value="lambda repressor-like DNA-binding domains"/>
    <property type="match status" value="1"/>
</dbReference>
<dbReference type="GeneID" id="63145183"/>
<dbReference type="PANTHER" id="PTHR30146:SF105">
    <property type="entry name" value="CATABOLITE CONTROL PROTEIN B"/>
    <property type="match status" value="1"/>
</dbReference>
<dbReference type="PROSITE" id="PS50932">
    <property type="entry name" value="HTH_LACI_2"/>
    <property type="match status" value="1"/>
</dbReference>
<sequence>MSIRKIAKEAQVSTTTVSRVINNHPYVSEELRQRVLDVMEKIDYTPNRNAVNLSNGESNIIGLVVPYTRNSCYDQLVEGVLEEATKQDKKILMLPTYFNKELEKDYYTLLRDKTVDGIIVTSKTHDDNFLKDLSQYGPIVTTEKTTVDSIPAVYPDRESMYHEVFSHISNLKDVTHIFMTVNRTEETSLSTKIKTSIFKSYFPNQKIEETLIPYIFNYTDGYNLAKKLFNTYQEKMVIYCNGDEIAAGIFQAAKENGFTLNQDYYLIGEDNQLIGLTLGINTVDFNLREIGRQSVTHLLHHNTGHEKLACQFIKR</sequence>
<comment type="caution">
    <text evidence="1">The sequence shown here is derived from an EMBL/GenBank/DDBJ whole genome shotgun (WGS) entry which is preliminary data.</text>
</comment>
<dbReference type="EMBL" id="NGJX01000002">
    <property type="protein sequence ID" value="RSU04263.1"/>
    <property type="molecule type" value="Genomic_DNA"/>
</dbReference>
<dbReference type="CDD" id="cd01392">
    <property type="entry name" value="HTH_LacI"/>
    <property type="match status" value="1"/>
</dbReference>
<dbReference type="Pfam" id="PF00532">
    <property type="entry name" value="Peripla_BP_1"/>
    <property type="match status" value="1"/>
</dbReference>
<gene>
    <name evidence="1" type="ORF">CBF32_02490</name>
</gene>
<dbReference type="AlphaFoldDB" id="A0A369B5M7"/>
<accession>A0A369B5M7</accession>
<dbReference type="InterPro" id="IPR010982">
    <property type="entry name" value="Lambda_DNA-bd_dom_sf"/>
</dbReference>
<dbReference type="GO" id="GO:0000976">
    <property type="term" value="F:transcription cis-regulatory region binding"/>
    <property type="evidence" value="ECO:0007669"/>
    <property type="project" value="TreeGrafter"/>
</dbReference>
<dbReference type="GO" id="GO:0003700">
    <property type="term" value="F:DNA-binding transcription factor activity"/>
    <property type="evidence" value="ECO:0007669"/>
    <property type="project" value="TreeGrafter"/>
</dbReference>
<evidence type="ECO:0000313" key="2">
    <source>
        <dbReference type="Proteomes" id="UP000288197"/>
    </source>
</evidence>
<organism evidence="1 2">
    <name type="scientific">Vagococcus fluvialis</name>
    <dbReference type="NCBI Taxonomy" id="2738"/>
    <lineage>
        <taxon>Bacteria</taxon>
        <taxon>Bacillati</taxon>
        <taxon>Bacillota</taxon>
        <taxon>Bacilli</taxon>
        <taxon>Lactobacillales</taxon>
        <taxon>Enterococcaceae</taxon>
        <taxon>Vagococcus</taxon>
    </lineage>
</organism>
<dbReference type="SMART" id="SM00354">
    <property type="entry name" value="HTH_LACI"/>
    <property type="match status" value="1"/>
</dbReference>
<dbReference type="SUPFAM" id="SSF47413">
    <property type="entry name" value="lambda repressor-like DNA-binding domains"/>
    <property type="match status" value="1"/>
</dbReference>
<dbReference type="Proteomes" id="UP000288197">
    <property type="component" value="Unassembled WGS sequence"/>
</dbReference>
<name>A0A369B5M7_9ENTE</name>